<keyword evidence="1" id="KW-0812">Transmembrane</keyword>
<reference evidence="2 3" key="1">
    <citation type="journal article" date="2011" name="Front. Microbiol.">
        <title>Genomic signatures of strain selection and enhancement in Bacillus atrophaeus var. globigii, a historical biowarfare simulant.</title>
        <authorList>
            <person name="Gibbons H.S."/>
            <person name="Broomall S.M."/>
            <person name="McNew L.A."/>
            <person name="Daligault H."/>
            <person name="Chapman C."/>
            <person name="Bruce D."/>
            <person name="Karavis M."/>
            <person name="Krepps M."/>
            <person name="McGregor P.A."/>
            <person name="Hong C."/>
            <person name="Park K.H."/>
            <person name="Akmal A."/>
            <person name="Feldman A."/>
            <person name="Lin J.S."/>
            <person name="Chang W.E."/>
            <person name="Higgs B.W."/>
            <person name="Demirev P."/>
            <person name="Lindquist J."/>
            <person name="Liem A."/>
            <person name="Fochler E."/>
            <person name="Read T.D."/>
            <person name="Tapia R."/>
            <person name="Johnson S."/>
            <person name="Bishop-Lilly K.A."/>
            <person name="Detter C."/>
            <person name="Han C."/>
            <person name="Sozhamannan S."/>
            <person name="Rosenzweig C.N."/>
            <person name="Skowronski E.W."/>
        </authorList>
    </citation>
    <scope>NUCLEOTIDE SEQUENCE [LARGE SCALE GENOMIC DNA]</scope>
    <source>
        <strain evidence="2 3">AK5</strain>
    </source>
</reference>
<dbReference type="AlphaFoldDB" id="A0A432VXI5"/>
<name>A0A432VXI5_9GAMM</name>
<evidence type="ECO:0000256" key="1">
    <source>
        <dbReference type="SAM" id="Phobius"/>
    </source>
</evidence>
<evidence type="ECO:0000313" key="3">
    <source>
        <dbReference type="Proteomes" id="UP000288212"/>
    </source>
</evidence>
<gene>
    <name evidence="2" type="ORF">CWE06_00540</name>
</gene>
<evidence type="ECO:0000313" key="2">
    <source>
        <dbReference type="EMBL" id="RUO21392.1"/>
    </source>
</evidence>
<organism evidence="2 3">
    <name type="scientific">Aliidiomarina haloalkalitolerans</name>
    <dbReference type="NCBI Taxonomy" id="859059"/>
    <lineage>
        <taxon>Bacteria</taxon>
        <taxon>Pseudomonadati</taxon>
        <taxon>Pseudomonadota</taxon>
        <taxon>Gammaproteobacteria</taxon>
        <taxon>Alteromonadales</taxon>
        <taxon>Idiomarinaceae</taxon>
        <taxon>Aliidiomarina</taxon>
    </lineage>
</organism>
<feature type="transmembrane region" description="Helical" evidence="1">
    <location>
        <begin position="7"/>
        <end position="27"/>
    </location>
</feature>
<dbReference type="Proteomes" id="UP000288212">
    <property type="component" value="Unassembled WGS sequence"/>
</dbReference>
<keyword evidence="1" id="KW-0472">Membrane</keyword>
<proteinExistence type="predicted"/>
<protein>
    <submittedName>
        <fullName evidence="2">Uncharacterized protein</fullName>
    </submittedName>
</protein>
<accession>A0A432VXI5</accession>
<feature type="transmembrane region" description="Helical" evidence="1">
    <location>
        <begin position="79"/>
        <end position="104"/>
    </location>
</feature>
<keyword evidence="3" id="KW-1185">Reference proteome</keyword>
<dbReference type="EMBL" id="PIPI01000001">
    <property type="protein sequence ID" value="RUO21392.1"/>
    <property type="molecule type" value="Genomic_DNA"/>
</dbReference>
<dbReference type="RefSeq" id="WP_126790368.1">
    <property type="nucleotide sequence ID" value="NZ_PIPI01000001.1"/>
</dbReference>
<keyword evidence="1" id="KW-1133">Transmembrane helix</keyword>
<sequence length="105" mass="12662">MDYVFDIALVFAGAFAIGLIITVFLWFKFFPLVKNTDPELYQQLRFRAWSLFNKPYMNFIFKKEFQGYLNESVRKHALALYWVGWIAQWAFNIYLVLLIFVLVFR</sequence>
<comment type="caution">
    <text evidence="2">The sequence shown here is derived from an EMBL/GenBank/DDBJ whole genome shotgun (WGS) entry which is preliminary data.</text>
</comment>